<dbReference type="Proteomes" id="UP000231742">
    <property type="component" value="Unassembled WGS sequence"/>
</dbReference>
<dbReference type="InterPro" id="IPR051822">
    <property type="entry name" value="Glycosyl_Hydrolase_84"/>
</dbReference>
<dbReference type="InterPro" id="IPR017853">
    <property type="entry name" value="GH"/>
</dbReference>
<dbReference type="SUPFAM" id="SSF140657">
    <property type="entry name" value="Hyaluronidase post-catalytic domain-like"/>
    <property type="match status" value="1"/>
</dbReference>
<dbReference type="Gene3D" id="3.20.20.80">
    <property type="entry name" value="Glycosidases"/>
    <property type="match status" value="1"/>
</dbReference>
<dbReference type="Gene3D" id="1.20.58.460">
    <property type="entry name" value="Hyaluronidase post-catalytic domain-like"/>
    <property type="match status" value="1"/>
</dbReference>
<gene>
    <name evidence="6" type="ORF">CLV85_0291</name>
</gene>
<accession>A0A2M9D5Y3</accession>
<evidence type="ECO:0000313" key="7">
    <source>
        <dbReference type="Proteomes" id="UP000231742"/>
    </source>
</evidence>
<evidence type="ECO:0000259" key="5">
    <source>
        <dbReference type="PROSITE" id="PS52009"/>
    </source>
</evidence>
<organism evidence="6 7">
    <name type="scientific">Salinibacterium amurskyense</name>
    <dbReference type="NCBI Taxonomy" id="205941"/>
    <lineage>
        <taxon>Bacteria</taxon>
        <taxon>Bacillati</taxon>
        <taxon>Actinomycetota</taxon>
        <taxon>Actinomycetes</taxon>
        <taxon>Micrococcales</taxon>
        <taxon>Microbacteriaceae</taxon>
        <taxon>Salinibacterium</taxon>
    </lineage>
</organism>
<dbReference type="RefSeq" id="WP_100387835.1">
    <property type="nucleotide sequence ID" value="NZ_BMZU01000001.1"/>
</dbReference>
<comment type="caution">
    <text evidence="6">The sequence shown here is derived from an EMBL/GenBank/DDBJ whole genome shotgun (WGS) entry which is preliminary data.</text>
</comment>
<evidence type="ECO:0000256" key="2">
    <source>
        <dbReference type="ARBA" id="ARBA00023295"/>
    </source>
</evidence>
<dbReference type="GO" id="GO:1901135">
    <property type="term" value="P:carbohydrate derivative metabolic process"/>
    <property type="evidence" value="ECO:0007669"/>
    <property type="project" value="UniProtKB-ARBA"/>
</dbReference>
<dbReference type="SUPFAM" id="SSF51445">
    <property type="entry name" value="(Trans)glycosidases"/>
    <property type="match status" value="1"/>
</dbReference>
<protein>
    <submittedName>
        <fullName evidence="6">Hyaluronoglucosaminidase</fullName>
    </submittedName>
</protein>
<dbReference type="EMBL" id="PGFH01000001">
    <property type="protein sequence ID" value="PJJ81121.1"/>
    <property type="molecule type" value="Genomic_DNA"/>
</dbReference>
<sequence length="473" mass="51745">MTTHSRVSATPSPFAVRGVIEGFYGAPWSHEQRLDLIDFLGERGMNTFVYSPKDDPLVRHDWRTAYEGAELARMAELIARCTTHDMTFMYCLSPGLTMKYSSDDDIAMLLAKFDSVRELGVTSFGLLLDDIPARLQHPADRATFPDLVTAHQSVIGRVFAQFDASTQLTVCPTQYWGCGDEEYISRLGLGIDPRIDLFWTGRAICSATLDLADAAVFARATGRPATYWDNYPVNDVAMGHELHIGPYRGRDPQLHRFSTGIIANGMELFESSKIPFATIADYLRDPAGYDPEASWKQAILDVVGPENAEDFSMFADTVRSSCLSADDAPALGEALERFTFESEYGDPAAAASELLTIADSMVRSADRLLDGPVTNQKLIDEVRPWLESFRVGAHALVEVAQLAASGRLATDGPSRLRPFLDALRAARRRVFGDLLDMTLAELVSAGGSPPESPAPPARPRTASPDTASPTAKE</sequence>
<dbReference type="GO" id="GO:0015929">
    <property type="term" value="F:hexosaminidase activity"/>
    <property type="evidence" value="ECO:0007669"/>
    <property type="project" value="UniProtKB-ARBA"/>
</dbReference>
<dbReference type="Pfam" id="PF07555">
    <property type="entry name" value="NAGidase"/>
    <property type="match status" value="1"/>
</dbReference>
<evidence type="ECO:0000256" key="4">
    <source>
        <dbReference type="SAM" id="MobiDB-lite"/>
    </source>
</evidence>
<proteinExistence type="inferred from homology"/>
<dbReference type="PANTHER" id="PTHR13170">
    <property type="entry name" value="O-GLCNACASE"/>
    <property type="match status" value="1"/>
</dbReference>
<keyword evidence="2 3" id="KW-0326">Glycosidase</keyword>
<evidence type="ECO:0000256" key="3">
    <source>
        <dbReference type="PROSITE-ProRule" id="PRU01353"/>
    </source>
</evidence>
<name>A0A2M9D5Y3_9MICO</name>
<feature type="region of interest" description="Disordered" evidence="4">
    <location>
        <begin position="444"/>
        <end position="473"/>
    </location>
</feature>
<keyword evidence="7" id="KW-1185">Reference proteome</keyword>
<dbReference type="AlphaFoldDB" id="A0A2M9D5Y3"/>
<dbReference type="InterPro" id="IPR011496">
    <property type="entry name" value="O-GlcNAcase_cat"/>
</dbReference>
<feature type="domain" description="GH84" evidence="5">
    <location>
        <begin position="15"/>
        <end position="287"/>
    </location>
</feature>
<evidence type="ECO:0000256" key="1">
    <source>
        <dbReference type="ARBA" id="ARBA00022801"/>
    </source>
</evidence>
<comment type="similarity">
    <text evidence="3">Belongs to the glycosyl hydrolase 84 family.</text>
</comment>
<dbReference type="PANTHER" id="PTHR13170:SF16">
    <property type="entry name" value="PROTEIN O-GLCNACASE"/>
    <property type="match status" value="1"/>
</dbReference>
<dbReference type="PROSITE" id="PS52009">
    <property type="entry name" value="GH84"/>
    <property type="match status" value="1"/>
</dbReference>
<reference evidence="6 7" key="1">
    <citation type="submission" date="2017-11" db="EMBL/GenBank/DDBJ databases">
        <title>Genomic Encyclopedia of Archaeal and Bacterial Type Strains, Phase II (KMG-II): From Individual Species to Whole Genera.</title>
        <authorList>
            <person name="Goeker M."/>
        </authorList>
    </citation>
    <scope>NUCLEOTIDE SEQUENCE [LARGE SCALE GENOMIC DNA]</scope>
    <source>
        <strain evidence="6 7">DSM 16400</strain>
    </source>
</reference>
<keyword evidence="1 3" id="KW-0378">Hydrolase</keyword>
<evidence type="ECO:0000313" key="6">
    <source>
        <dbReference type="EMBL" id="PJJ81121.1"/>
    </source>
</evidence>
<feature type="active site" description="Proton donor" evidence="3">
    <location>
        <position position="130"/>
    </location>
</feature>
<dbReference type="OrthoDB" id="2479530at2"/>